<evidence type="ECO:0000259" key="2">
    <source>
        <dbReference type="Pfam" id="PF21012"/>
    </source>
</evidence>
<protein>
    <recommendedName>
        <fullName evidence="2">DUF6850 domain-containing protein</fullName>
    </recommendedName>
</protein>
<name>A0A096C2J7_9BACT</name>
<feature type="domain" description="DUF6850" evidence="2">
    <location>
        <begin position="46"/>
        <end position="510"/>
    </location>
</feature>
<feature type="chain" id="PRO_5001917580" description="DUF6850 domain-containing protein" evidence="1">
    <location>
        <begin position="21"/>
        <end position="510"/>
    </location>
</feature>
<dbReference type="InterPro" id="IPR049236">
    <property type="entry name" value="DUF6850"/>
</dbReference>
<dbReference type="Proteomes" id="UP000029578">
    <property type="component" value="Unassembled WGS sequence"/>
</dbReference>
<dbReference type="EMBL" id="JRNS01000316">
    <property type="protein sequence ID" value="KGF49197.1"/>
    <property type="molecule type" value="Genomic_DNA"/>
</dbReference>
<evidence type="ECO:0000256" key="1">
    <source>
        <dbReference type="SAM" id="SignalP"/>
    </source>
</evidence>
<reference evidence="3 4" key="1">
    <citation type="submission" date="2014-07" db="EMBL/GenBank/DDBJ databases">
        <authorList>
            <person name="McCorrison J."/>
            <person name="Sanka R."/>
            <person name="Torralba M."/>
            <person name="Gillis M."/>
            <person name="Haft D.H."/>
            <person name="Methe B."/>
            <person name="Sutton G."/>
            <person name="Nelson K.E."/>
        </authorList>
    </citation>
    <scope>NUCLEOTIDE SEQUENCE [LARGE SCALE GENOMIC DNA]</scope>
    <source>
        <strain evidence="3 4">DNF00666</strain>
    </source>
</reference>
<dbReference type="Pfam" id="PF21012">
    <property type="entry name" value="DUF6850"/>
    <property type="match status" value="1"/>
</dbReference>
<keyword evidence="1" id="KW-0732">Signal</keyword>
<comment type="caution">
    <text evidence="3">The sequence shown here is derived from an EMBL/GenBank/DDBJ whole genome shotgun (WGS) entry which is preliminary data.</text>
</comment>
<evidence type="ECO:0000313" key="3">
    <source>
        <dbReference type="EMBL" id="KGF49197.1"/>
    </source>
</evidence>
<proteinExistence type="predicted"/>
<feature type="signal peptide" evidence="1">
    <location>
        <begin position="1"/>
        <end position="20"/>
    </location>
</feature>
<dbReference type="AlphaFoldDB" id="A0A096C2J7"/>
<gene>
    <name evidence="3" type="ORF">HMPREF0661_06040</name>
</gene>
<evidence type="ECO:0000313" key="4">
    <source>
        <dbReference type="Proteomes" id="UP000029578"/>
    </source>
</evidence>
<sequence length="510" mass="58067">MRRYLFITLCCCLLFSPIRAHEKDTIAIAEHQNQWTKVLDNALHNPAFMHNVYTTSLSEMYLNLNYKHANIPQQPQLGNAHTLCNATVSSYLHLNATTTVWGGASYKTGKIRNIRFNSTSDYEQLYPYVMADTLGGDLRNEQYAFYGGYAVKLKQWTFGAKINFRAEHEYRTIDPRPRGIATDLTLRVGLARAYGNYNIGAGVGMHTYKQTNNVDFYNPLGVVPEYHMTGLGTNYVRFAGAIRSSYYKGTGTIADLQLTPLNTSGAYLSIEGTYMPYNNILTELNALPISKLEVTTMAAQAGWKHVGKWRWALFAGYYMEHRRGKEHIAGSSSSTEYKSLITLSMYQNNKADYHLGGALSTGNQSKIMLNAQLGWLNDYSEYIDLQREMAFAKTYGRLGWQWLWCNKTQQKHQNTAQWQIEWNTNAAYFHNNSKRIVMPYAIMDKQITQLVNNIYATKTAHLWTLATQCTVYHQPKQWKGVGVFLKTAFAYSHSALLHQVETNVAMGVTF</sequence>
<organism evidence="3 4">
    <name type="scientific">Prevotella melaninogenica DNF00666</name>
    <dbReference type="NCBI Taxonomy" id="1401073"/>
    <lineage>
        <taxon>Bacteria</taxon>
        <taxon>Pseudomonadati</taxon>
        <taxon>Bacteroidota</taxon>
        <taxon>Bacteroidia</taxon>
        <taxon>Bacteroidales</taxon>
        <taxon>Prevotellaceae</taxon>
        <taxon>Prevotella</taxon>
    </lineage>
</organism>
<accession>A0A096C2J7</accession>